<feature type="domain" description="Enoyl reductase (ER)" evidence="4">
    <location>
        <begin position="89"/>
        <end position="384"/>
    </location>
</feature>
<dbReference type="InterPro" id="IPR002364">
    <property type="entry name" value="Quin_OxRdtase/zeta-crystal_CS"/>
</dbReference>
<dbReference type="Gramene" id="Kaladp0024s0584.1.v1.1">
    <property type="protein sequence ID" value="Kaladp0024s0584.1.v1.1"/>
    <property type="gene ID" value="Kaladp0024s0584.v1.1"/>
</dbReference>
<dbReference type="SUPFAM" id="SSF51735">
    <property type="entry name" value="NAD(P)-binding Rossmann-fold domains"/>
    <property type="match status" value="1"/>
</dbReference>
<dbReference type="GO" id="GO:0008270">
    <property type="term" value="F:zinc ion binding"/>
    <property type="evidence" value="ECO:0007669"/>
    <property type="project" value="InterPro"/>
</dbReference>
<organism evidence="5 6">
    <name type="scientific">Kalanchoe fedtschenkoi</name>
    <name type="common">Lavender scallops</name>
    <name type="synonym">South American air plant</name>
    <dbReference type="NCBI Taxonomy" id="63787"/>
    <lineage>
        <taxon>Eukaryota</taxon>
        <taxon>Viridiplantae</taxon>
        <taxon>Streptophyta</taxon>
        <taxon>Embryophyta</taxon>
        <taxon>Tracheophyta</taxon>
        <taxon>Spermatophyta</taxon>
        <taxon>Magnoliopsida</taxon>
        <taxon>eudicotyledons</taxon>
        <taxon>Gunneridae</taxon>
        <taxon>Pentapetalae</taxon>
        <taxon>Saxifragales</taxon>
        <taxon>Crassulaceae</taxon>
        <taxon>Kalanchoe</taxon>
    </lineage>
</organism>
<dbReference type="PROSITE" id="PS01162">
    <property type="entry name" value="QOR_ZETA_CRYSTAL"/>
    <property type="match status" value="1"/>
</dbReference>
<evidence type="ECO:0000256" key="2">
    <source>
        <dbReference type="ARBA" id="ARBA00023002"/>
    </source>
</evidence>
<dbReference type="Proteomes" id="UP000594263">
    <property type="component" value="Unplaced"/>
</dbReference>
<dbReference type="SMART" id="SM00829">
    <property type="entry name" value="PKS_ER"/>
    <property type="match status" value="1"/>
</dbReference>
<dbReference type="GO" id="GO:0035798">
    <property type="term" value="F:2-alkenal reductase (NADPH) activity"/>
    <property type="evidence" value="ECO:0007669"/>
    <property type="project" value="EnsemblPlants"/>
</dbReference>
<dbReference type="GO" id="GO:0035671">
    <property type="term" value="F:enone reductase activity"/>
    <property type="evidence" value="ECO:0007669"/>
    <property type="project" value="EnsemblPlants"/>
</dbReference>
<dbReference type="Gene3D" id="3.40.50.720">
    <property type="entry name" value="NAD(P)-binding Rossmann-like Domain"/>
    <property type="match status" value="1"/>
</dbReference>
<dbReference type="PANTHER" id="PTHR44573">
    <property type="entry name" value="NADPH-DEPENDENT ALKENAL/ONE OXIDOREDUCTASE, CHLOROPLASTIC"/>
    <property type="match status" value="1"/>
</dbReference>
<dbReference type="OMA" id="TSWQALK"/>
<dbReference type="InterPro" id="IPR011032">
    <property type="entry name" value="GroES-like_sf"/>
</dbReference>
<dbReference type="Gene3D" id="3.90.180.10">
    <property type="entry name" value="Medium-chain alcohol dehydrogenases, catalytic domain"/>
    <property type="match status" value="1"/>
</dbReference>
<protein>
    <recommendedName>
        <fullName evidence="4">Enoyl reductase (ER) domain-containing protein</fullName>
    </recommendedName>
</protein>
<dbReference type="CDD" id="cd05289">
    <property type="entry name" value="MDR_like_2"/>
    <property type="match status" value="1"/>
</dbReference>
<keyword evidence="6" id="KW-1185">Reference proteome</keyword>
<dbReference type="InterPro" id="IPR013154">
    <property type="entry name" value="ADH-like_N"/>
</dbReference>
<proteinExistence type="inferred from homology"/>
<dbReference type="GO" id="GO:0009409">
    <property type="term" value="P:response to cold"/>
    <property type="evidence" value="ECO:0007669"/>
    <property type="project" value="EnsemblPlants"/>
</dbReference>
<comment type="similarity">
    <text evidence="1">Belongs to the zinc-containing alcohol dehydrogenase family. Quinone oxidoreductase subfamily.</text>
</comment>
<evidence type="ECO:0000256" key="1">
    <source>
        <dbReference type="ARBA" id="ARBA00010371"/>
    </source>
</evidence>
<dbReference type="Pfam" id="PF08240">
    <property type="entry name" value="ADH_N"/>
    <property type="match status" value="1"/>
</dbReference>
<evidence type="ECO:0000259" key="4">
    <source>
        <dbReference type="SMART" id="SM00829"/>
    </source>
</evidence>
<dbReference type="InterPro" id="IPR020843">
    <property type="entry name" value="ER"/>
</dbReference>
<dbReference type="PANTHER" id="PTHR44573:SF1">
    <property type="entry name" value="NADPH-DEPENDENT ALKENAL_ONE OXIDOREDUCTASE, CHLOROPLASTIC"/>
    <property type="match status" value="1"/>
</dbReference>
<dbReference type="AlphaFoldDB" id="A0A7N0T6P9"/>
<dbReference type="EnsemblPlants" id="Kaladp0024s0584.1.v1.1">
    <property type="protein sequence ID" value="Kaladp0024s0584.1.v1.1"/>
    <property type="gene ID" value="Kaladp0024s0584.v1.1"/>
</dbReference>
<dbReference type="InterPro" id="IPR044626">
    <property type="entry name" value="AOR-like"/>
</dbReference>
<keyword evidence="3" id="KW-0520">NAD</keyword>
<sequence>MVALLTSTSTTQLPPLAFPSSSYSSSSPFYGARIAASGRAIYCPALTTLLPRPTTRGHSQSRLEFLRAAAVASVSVRSEMKAWVYEEYGSVDVLKLSDSVAVPQVKEDQVLIKVAAAALNPVDFKRRQGKFKATDSPLSTVPGYDVAGVVVKVGSQVKSLKEGDEVYGDVSEEALNGPKQFGSLAEYTAVEEKLLALKPKNITFAEAASFPLAIETAYQGLEKTGLSAGKSLLVLGGAGGVGSLVIQLAKHIFGASRIAATASTGKLEFLKSLGADLAIDYTKENFEELPEKFDVVYDAVGQCDRAVKAIKEGGSVVAITGAITPPGFRFVVTSDGEVLKKLNPYIEEGKITPVIDPEGPFPFDKVVEAFSYLETGHATGKVVIYPIP</sequence>
<name>A0A7N0T6P9_KALFE</name>
<evidence type="ECO:0000313" key="6">
    <source>
        <dbReference type="Proteomes" id="UP000594263"/>
    </source>
</evidence>
<accession>A0A7N0T6P9</accession>
<reference evidence="5" key="1">
    <citation type="submission" date="2021-01" db="UniProtKB">
        <authorList>
            <consortium name="EnsemblPlants"/>
        </authorList>
    </citation>
    <scope>IDENTIFICATION</scope>
</reference>
<evidence type="ECO:0000313" key="5">
    <source>
        <dbReference type="EnsemblPlants" id="Kaladp0024s0584.1.v1.1"/>
    </source>
</evidence>
<dbReference type="GO" id="GO:0010319">
    <property type="term" value="C:stromule"/>
    <property type="evidence" value="ECO:0007669"/>
    <property type="project" value="EnsemblPlants"/>
</dbReference>
<evidence type="ECO:0000256" key="3">
    <source>
        <dbReference type="ARBA" id="ARBA00023027"/>
    </source>
</evidence>
<dbReference type="InterPro" id="IPR036291">
    <property type="entry name" value="NAD(P)-bd_dom_sf"/>
</dbReference>
<dbReference type="SUPFAM" id="SSF50129">
    <property type="entry name" value="GroES-like"/>
    <property type="match status" value="1"/>
</dbReference>
<keyword evidence="2" id="KW-0560">Oxidoreductase</keyword>
<dbReference type="Pfam" id="PF13602">
    <property type="entry name" value="ADH_zinc_N_2"/>
    <property type="match status" value="1"/>
</dbReference>